<dbReference type="Proteomes" id="UP001165283">
    <property type="component" value="Unassembled WGS sequence"/>
</dbReference>
<keyword evidence="3" id="KW-1185">Reference proteome</keyword>
<feature type="transmembrane region" description="Helical" evidence="1">
    <location>
        <begin position="285"/>
        <end position="305"/>
    </location>
</feature>
<feature type="transmembrane region" description="Helical" evidence="1">
    <location>
        <begin position="371"/>
        <end position="391"/>
    </location>
</feature>
<dbReference type="Gene3D" id="1.20.1250.20">
    <property type="entry name" value="MFS general substrate transporter like domains"/>
    <property type="match status" value="1"/>
</dbReference>
<evidence type="ECO:0000313" key="2">
    <source>
        <dbReference type="EMBL" id="MCO1654254.1"/>
    </source>
</evidence>
<dbReference type="Pfam" id="PF07690">
    <property type="entry name" value="MFS_1"/>
    <property type="match status" value="1"/>
</dbReference>
<feature type="transmembrane region" description="Helical" evidence="1">
    <location>
        <begin position="60"/>
        <end position="81"/>
    </location>
</feature>
<dbReference type="RefSeq" id="WP_252435854.1">
    <property type="nucleotide sequence ID" value="NZ_JAGSOV010000009.1"/>
</dbReference>
<keyword evidence="1" id="KW-0472">Membrane</keyword>
<name>A0ABT0ZUA7_9PSEU</name>
<dbReference type="EMBL" id="JAGSOV010000009">
    <property type="protein sequence ID" value="MCO1654254.1"/>
    <property type="molecule type" value="Genomic_DNA"/>
</dbReference>
<feature type="transmembrane region" description="Helical" evidence="1">
    <location>
        <begin position="180"/>
        <end position="203"/>
    </location>
</feature>
<accession>A0ABT0ZUA7</accession>
<comment type="caution">
    <text evidence="2">The sequence shown here is derived from an EMBL/GenBank/DDBJ whole genome shotgun (WGS) entry which is preliminary data.</text>
</comment>
<feature type="transmembrane region" description="Helical" evidence="1">
    <location>
        <begin position="30"/>
        <end position="54"/>
    </location>
</feature>
<dbReference type="PANTHER" id="PTHR23542">
    <property type="match status" value="1"/>
</dbReference>
<feature type="transmembrane region" description="Helical" evidence="1">
    <location>
        <begin position="342"/>
        <end position="365"/>
    </location>
</feature>
<evidence type="ECO:0000256" key="1">
    <source>
        <dbReference type="SAM" id="Phobius"/>
    </source>
</evidence>
<dbReference type="PANTHER" id="PTHR23542:SF1">
    <property type="entry name" value="MAJOR FACILITATOR SUPERFAMILY (MFS) PROFILE DOMAIN-CONTAINING PROTEIN"/>
    <property type="match status" value="1"/>
</dbReference>
<feature type="transmembrane region" description="Helical" evidence="1">
    <location>
        <begin position="255"/>
        <end position="278"/>
    </location>
</feature>
<reference evidence="2" key="1">
    <citation type="submission" date="2021-04" db="EMBL/GenBank/DDBJ databases">
        <title>Pseudonocardia sp. nov., isolated from sandy soil of mangrove forest.</title>
        <authorList>
            <person name="Zan Z."/>
            <person name="Huang R."/>
            <person name="Liu W."/>
        </authorList>
    </citation>
    <scope>NUCLEOTIDE SEQUENCE</scope>
    <source>
        <strain evidence="2">S2-4</strain>
    </source>
</reference>
<gene>
    <name evidence="2" type="ORF">KDL28_04230</name>
</gene>
<feature type="transmembrane region" description="Helical" evidence="1">
    <location>
        <begin position="155"/>
        <end position="174"/>
    </location>
</feature>
<feature type="transmembrane region" description="Helical" evidence="1">
    <location>
        <begin position="224"/>
        <end position="249"/>
    </location>
</feature>
<proteinExistence type="predicted"/>
<feature type="transmembrane region" description="Helical" evidence="1">
    <location>
        <begin position="113"/>
        <end position="134"/>
    </location>
</feature>
<evidence type="ECO:0000313" key="3">
    <source>
        <dbReference type="Proteomes" id="UP001165283"/>
    </source>
</evidence>
<dbReference type="SUPFAM" id="SSF103473">
    <property type="entry name" value="MFS general substrate transporter"/>
    <property type="match status" value="1"/>
</dbReference>
<organism evidence="2 3">
    <name type="scientific">Pseudonocardia humida</name>
    <dbReference type="NCBI Taxonomy" id="2800819"/>
    <lineage>
        <taxon>Bacteria</taxon>
        <taxon>Bacillati</taxon>
        <taxon>Actinomycetota</taxon>
        <taxon>Actinomycetes</taxon>
        <taxon>Pseudonocardiales</taxon>
        <taxon>Pseudonocardiaceae</taxon>
        <taxon>Pseudonocardia</taxon>
    </lineage>
</organism>
<keyword evidence="1" id="KW-0812">Transmembrane</keyword>
<protein>
    <submittedName>
        <fullName evidence="2">MFS transporter</fullName>
    </submittedName>
</protein>
<dbReference type="InterPro" id="IPR036259">
    <property type="entry name" value="MFS_trans_sf"/>
</dbReference>
<keyword evidence="1" id="KW-1133">Transmembrane helix</keyword>
<sequence>MAVAVPKSAKSGGRLGPYREVLRLPGLPPLMMLSLASRIPASASAIVLTLHVVLTLDHGYAAAGTVGAASTIGMAVGAPLLGRLIDRFGLRPVLALGTCTETLFWSVAAVLPYPALVVCALVAGTVGVPLFSVVRQSIGAIVPEAQRRPAFAVDSMAVELSYIIGPAVGTVLVLQASSPVAVWVVGAGRVLSGIALWLLNPLTRAAGTGDQPAPPIRQWLDRRLLAALLATSAAVVVVFGTELSMIAGLQTTGQAAWIPVVNTVWCLASLTGGFVYGAMTRAPSLPVITAAVGVAALPVALGGVWWSYALLLLPCGLLLAPSLAASSEAVSRLAPEPARGVVTGLHASAITLGAAAGTPLAGLLIDIASPSAAVLTVGAAGIGVALVAWLLGGVATGRRPPQHPLTTARADSNG</sequence>
<dbReference type="InterPro" id="IPR011701">
    <property type="entry name" value="MFS"/>
</dbReference>